<proteinExistence type="predicted"/>
<dbReference type="PROSITE" id="PS52016">
    <property type="entry name" value="TONB_DEPENDENT_REC_3"/>
    <property type="match status" value="1"/>
</dbReference>
<accession>A0A381UUB3</accession>
<keyword evidence="7" id="KW-0675">Receptor</keyword>
<evidence type="ECO:0000256" key="2">
    <source>
        <dbReference type="ARBA" id="ARBA00022448"/>
    </source>
</evidence>
<feature type="domain" description="TonB-dependent receptor plug" evidence="11">
    <location>
        <begin position="118"/>
        <end position="227"/>
    </location>
</feature>
<comment type="subcellular location">
    <subcellularLocation>
        <location evidence="1">Cell outer membrane</location>
        <topology evidence="1">Multi-pass membrane protein</topology>
    </subcellularLocation>
</comment>
<dbReference type="Pfam" id="PF07715">
    <property type="entry name" value="Plug"/>
    <property type="match status" value="1"/>
</dbReference>
<keyword evidence="3" id="KW-0812">Transmembrane</keyword>
<dbReference type="Pfam" id="PF00593">
    <property type="entry name" value="TonB_dep_Rec_b-barrel"/>
    <property type="match status" value="1"/>
</dbReference>
<evidence type="ECO:0000313" key="12">
    <source>
        <dbReference type="EMBL" id="SVA31680.1"/>
    </source>
</evidence>
<dbReference type="SUPFAM" id="SSF49464">
    <property type="entry name" value="Carboxypeptidase regulatory domain-like"/>
    <property type="match status" value="1"/>
</dbReference>
<sequence length="1171" mass="131583">MKNSLTFILLCSSWIFAQTGSIKGKILDQDSGDPLIGANIVIDGTTMGAATDVEGGYLINNVPVGDHVLKVTYIGYEQQEKPITIESEQELIADFSLLKEVIQMQTYVVTASRKRERVEDAPAAISVITKKDIRRESNTNLGDYMKTVKGVEFTQSGIDSYNLSARGFNTSFSSRLLTLTDGRMANVPSLRLIAYNVIPVSFEDVEQIEVVLGPSSALYGPNAYTGVLNIITSSPLDAAGTTINIQGGSLSQKDTDPMQKYTMRHATNFKDLRLGGLKLGNFGFKVSTVVLRGEDWHHYNGDEYEGHDPAFLGRPHLLKNGIDEGGVNGEFGNPYFTEEMLDYWPDSDPTFVGRRFTDGIDGTFPNGEGGSPVITEDMVATAASDPFHRYTLENGIVLWGVTEDRIGKKYADGIDNNFDGQIDESIDEGIDDLAEAWYDGVDNDGDGEIDEQDERGTGFTDRIGSTAPGYGFGEYTYTADGKLIFDTNGDGIFDGVDDFKMNYGGLTTVIKDANGDGLDDYPDFDVENFRYDIRADWEINPDLTVSVSHGYAKARNINITGIARYMADGWVYRYIHGRIMYKSWYLQSYLNTSYSGDYNSKYPLAYSPTRNLATGGTIYDRSKQLSTQLQQANEFFNGKLRFVWGIDYFMTMPDTRGTILRDNSGSDRRDSDGDGEAGSPDTFGDQNDNTWYDIGERYNSWAAIETNENGEPIDNVFGAIKDGIDNDGDGLIDEGIDESDEDNRRIVNEVGAYYQVNWKLSDKFEIVQATRWDAHDRLTDMVTFDNEIGRNINFLNWKFDFDKTEGLQISPKVGLIYRPKDNQTFRLTWAQAFNTPTNQALFLDIFVARVSIFKVYARGADGGYVYPRAENNQPYYYDVNTFKYGPIDTSQHVLFYPSVDPKIKGFYNYTTTDLPEIDAEVINTWEFGWKGRLNKRMFGTLDIYTNHFSNFISRPTFITPIVINKYTLESDWDGDGIINNVVDIADDNIIADQEDYDISFDKWRDEIVGVTAMDTIKGLAPPVVVGYLNYGVVDVSGLDASITYFITRSLSFDLHYSYLNVSDFLNPVTNSKDPINAPKNKGGFKIQYEPQDKPYTFSLNFRHVDGFPWSSGIYYGNINSYNIFDLHTDYEINDNLTAMLTLNNLLDHMHTEIQGGPQLGRVIMFRLQAKF</sequence>
<keyword evidence="6" id="KW-0472">Membrane</keyword>
<evidence type="ECO:0000256" key="6">
    <source>
        <dbReference type="ARBA" id="ARBA00023136"/>
    </source>
</evidence>
<dbReference type="Pfam" id="PF13715">
    <property type="entry name" value="CarbopepD_reg_2"/>
    <property type="match status" value="1"/>
</dbReference>
<dbReference type="GO" id="GO:0009279">
    <property type="term" value="C:cell outer membrane"/>
    <property type="evidence" value="ECO:0007669"/>
    <property type="project" value="UniProtKB-SubCell"/>
</dbReference>
<protein>
    <recommendedName>
        <fullName evidence="13">TonB-dependent receptor plug domain-containing protein</fullName>
    </recommendedName>
</protein>
<keyword evidence="2" id="KW-0813">Transport</keyword>
<organism evidence="12">
    <name type="scientific">marine metagenome</name>
    <dbReference type="NCBI Taxonomy" id="408172"/>
    <lineage>
        <taxon>unclassified sequences</taxon>
        <taxon>metagenomes</taxon>
        <taxon>ecological metagenomes</taxon>
    </lineage>
</organism>
<dbReference type="EMBL" id="UINC01007147">
    <property type="protein sequence ID" value="SVA31680.1"/>
    <property type="molecule type" value="Genomic_DNA"/>
</dbReference>
<reference evidence="12" key="1">
    <citation type="submission" date="2018-05" db="EMBL/GenBank/DDBJ databases">
        <authorList>
            <person name="Lanie J.A."/>
            <person name="Ng W.-L."/>
            <person name="Kazmierczak K.M."/>
            <person name="Andrzejewski T.M."/>
            <person name="Davidsen T.M."/>
            <person name="Wayne K.J."/>
            <person name="Tettelin H."/>
            <person name="Glass J.I."/>
            <person name="Rusch D."/>
            <person name="Podicherti R."/>
            <person name="Tsui H.-C.T."/>
            <person name="Winkler M.E."/>
        </authorList>
    </citation>
    <scope>NUCLEOTIDE SEQUENCE</scope>
</reference>
<dbReference type="GO" id="GO:0015344">
    <property type="term" value="F:siderophore uptake transmembrane transporter activity"/>
    <property type="evidence" value="ECO:0007669"/>
    <property type="project" value="TreeGrafter"/>
</dbReference>
<evidence type="ECO:0008006" key="13">
    <source>
        <dbReference type="Google" id="ProtNLM"/>
    </source>
</evidence>
<dbReference type="InterPro" id="IPR036942">
    <property type="entry name" value="Beta-barrel_TonB_sf"/>
</dbReference>
<evidence type="ECO:0000259" key="11">
    <source>
        <dbReference type="Pfam" id="PF07715"/>
    </source>
</evidence>
<feature type="region of interest" description="Disordered" evidence="9">
    <location>
        <begin position="659"/>
        <end position="690"/>
    </location>
</feature>
<keyword evidence="8" id="KW-0998">Cell outer membrane</keyword>
<evidence type="ECO:0000256" key="9">
    <source>
        <dbReference type="SAM" id="MobiDB-lite"/>
    </source>
</evidence>
<dbReference type="InterPro" id="IPR008969">
    <property type="entry name" value="CarboxyPept-like_regulatory"/>
</dbReference>
<dbReference type="InterPro" id="IPR012910">
    <property type="entry name" value="Plug_dom"/>
</dbReference>
<dbReference type="Gene3D" id="2.60.40.1120">
    <property type="entry name" value="Carboxypeptidase-like, regulatory domain"/>
    <property type="match status" value="1"/>
</dbReference>
<dbReference type="PANTHER" id="PTHR30069:SF29">
    <property type="entry name" value="HEMOGLOBIN AND HEMOGLOBIN-HAPTOGLOBIN-BINDING PROTEIN 1-RELATED"/>
    <property type="match status" value="1"/>
</dbReference>
<dbReference type="SUPFAM" id="SSF56935">
    <property type="entry name" value="Porins"/>
    <property type="match status" value="1"/>
</dbReference>
<dbReference type="Gene3D" id="2.170.130.10">
    <property type="entry name" value="TonB-dependent receptor, plug domain"/>
    <property type="match status" value="1"/>
</dbReference>
<gene>
    <name evidence="12" type="ORF">METZ01_LOCUS84534</name>
</gene>
<evidence type="ECO:0000256" key="5">
    <source>
        <dbReference type="ARBA" id="ARBA00023077"/>
    </source>
</evidence>
<evidence type="ECO:0000256" key="3">
    <source>
        <dbReference type="ARBA" id="ARBA00022692"/>
    </source>
</evidence>
<dbReference type="PANTHER" id="PTHR30069">
    <property type="entry name" value="TONB-DEPENDENT OUTER MEMBRANE RECEPTOR"/>
    <property type="match status" value="1"/>
</dbReference>
<evidence type="ECO:0000256" key="4">
    <source>
        <dbReference type="ARBA" id="ARBA00022729"/>
    </source>
</evidence>
<dbReference type="GO" id="GO:0044718">
    <property type="term" value="P:siderophore transmembrane transport"/>
    <property type="evidence" value="ECO:0007669"/>
    <property type="project" value="TreeGrafter"/>
</dbReference>
<keyword evidence="5" id="KW-0798">TonB box</keyword>
<evidence type="ECO:0000256" key="1">
    <source>
        <dbReference type="ARBA" id="ARBA00004571"/>
    </source>
</evidence>
<dbReference type="AlphaFoldDB" id="A0A381UUB3"/>
<evidence type="ECO:0000259" key="10">
    <source>
        <dbReference type="Pfam" id="PF00593"/>
    </source>
</evidence>
<dbReference type="Gene3D" id="2.40.170.20">
    <property type="entry name" value="TonB-dependent receptor, beta-barrel domain"/>
    <property type="match status" value="1"/>
</dbReference>
<name>A0A381UUB3_9ZZZZ</name>
<evidence type="ECO:0000256" key="8">
    <source>
        <dbReference type="ARBA" id="ARBA00023237"/>
    </source>
</evidence>
<evidence type="ECO:0000256" key="7">
    <source>
        <dbReference type="ARBA" id="ARBA00023170"/>
    </source>
</evidence>
<dbReference type="InterPro" id="IPR037066">
    <property type="entry name" value="Plug_dom_sf"/>
</dbReference>
<feature type="domain" description="TonB-dependent receptor-like beta-barrel" evidence="10">
    <location>
        <begin position="585"/>
        <end position="1145"/>
    </location>
</feature>
<keyword evidence="4" id="KW-0732">Signal</keyword>
<dbReference type="InterPro" id="IPR039426">
    <property type="entry name" value="TonB-dep_rcpt-like"/>
</dbReference>
<dbReference type="InterPro" id="IPR000531">
    <property type="entry name" value="Beta-barrel_TonB"/>
</dbReference>